<dbReference type="AlphaFoldDB" id="A0A1U7JJV0"/>
<gene>
    <name evidence="2" type="ORF">A3843_05285</name>
</gene>
<dbReference type="EMBL" id="LVVZ01000008">
    <property type="protein sequence ID" value="OKL44999.1"/>
    <property type="molecule type" value="Genomic_DNA"/>
</dbReference>
<evidence type="ECO:0000313" key="2">
    <source>
        <dbReference type="EMBL" id="OKL44999.1"/>
    </source>
</evidence>
<reference evidence="2 3" key="1">
    <citation type="submission" date="2016-03" db="EMBL/GenBank/DDBJ databases">
        <title>Genome sequence of Nesiotobacter sp. nov., a moderately halophilic alphaproteobacterium isolated from the Yellow Sea, China.</title>
        <authorList>
            <person name="Zhang G."/>
            <person name="Zhang R."/>
        </authorList>
    </citation>
    <scope>NUCLEOTIDE SEQUENCE [LARGE SCALE GENOMIC DNA]</scope>
    <source>
        <strain evidence="2 3">WB1-6</strain>
    </source>
</reference>
<keyword evidence="1" id="KW-0175">Coiled coil</keyword>
<name>A0A1U7JJV0_9HYPH</name>
<organism evidence="2 3">
    <name type="scientific">Pseudovibrio exalbescens</name>
    <dbReference type="NCBI Taxonomy" id="197461"/>
    <lineage>
        <taxon>Bacteria</taxon>
        <taxon>Pseudomonadati</taxon>
        <taxon>Pseudomonadota</taxon>
        <taxon>Alphaproteobacteria</taxon>
        <taxon>Hyphomicrobiales</taxon>
        <taxon>Stappiaceae</taxon>
        <taxon>Pseudovibrio</taxon>
    </lineage>
</organism>
<accession>A0A1U7JJV0</accession>
<protein>
    <submittedName>
        <fullName evidence="2">Uncharacterized protein</fullName>
    </submittedName>
</protein>
<evidence type="ECO:0000256" key="1">
    <source>
        <dbReference type="SAM" id="Coils"/>
    </source>
</evidence>
<dbReference type="STRING" id="197461.A3843_05285"/>
<dbReference type="Proteomes" id="UP000185783">
    <property type="component" value="Unassembled WGS sequence"/>
</dbReference>
<evidence type="ECO:0000313" key="3">
    <source>
        <dbReference type="Proteomes" id="UP000185783"/>
    </source>
</evidence>
<feature type="coiled-coil region" evidence="1">
    <location>
        <begin position="50"/>
        <end position="77"/>
    </location>
</feature>
<sequence>MGAVSLIWKVLCSRAGLAVMTVLALFTWHKLDKGSAVRTAVAEYVAADELATARALNKALSEKLEKERAAAQAFEVARQLTAMEAAQLAEEIAAYEKTSSVPVQCVVSDQLVDRLRAN</sequence>
<dbReference type="RefSeq" id="WP_036489818.1">
    <property type="nucleotide sequence ID" value="NZ_LVVZ01000008.1"/>
</dbReference>
<proteinExistence type="predicted"/>
<comment type="caution">
    <text evidence="2">The sequence shown here is derived from an EMBL/GenBank/DDBJ whole genome shotgun (WGS) entry which is preliminary data.</text>
</comment>
<keyword evidence="3" id="KW-1185">Reference proteome</keyword>